<dbReference type="Ensembl" id="ENSPMGT00000003065.1">
    <property type="protein sequence ID" value="ENSPMGP00000002890.1"/>
    <property type="gene ID" value="ENSPMGG00000002529.1"/>
</dbReference>
<reference evidence="1" key="2">
    <citation type="submission" date="2025-09" db="UniProtKB">
        <authorList>
            <consortium name="Ensembl"/>
        </authorList>
    </citation>
    <scope>IDENTIFICATION</scope>
</reference>
<evidence type="ECO:0000313" key="1">
    <source>
        <dbReference type="Ensembl" id="ENSPMGP00000002890.1"/>
    </source>
</evidence>
<accession>A0A3B3ZE46</accession>
<dbReference type="Proteomes" id="UP000261520">
    <property type="component" value="Unplaced"/>
</dbReference>
<sequence length="75" mass="8015">MSSSVSAPVGSGFTMSGWSAAQSRLVHYFAVCGLDPQTGLEPDQSAGKRSAVFALFYAAFCQVQTRNVIKKLVQK</sequence>
<reference evidence="1" key="1">
    <citation type="submission" date="2025-08" db="UniProtKB">
        <authorList>
            <consortium name="Ensembl"/>
        </authorList>
    </citation>
    <scope>IDENTIFICATION</scope>
</reference>
<protein>
    <submittedName>
        <fullName evidence="1">Uncharacterized protein</fullName>
    </submittedName>
</protein>
<dbReference type="AlphaFoldDB" id="A0A3B3ZE46"/>
<proteinExistence type="predicted"/>
<keyword evidence="2" id="KW-1185">Reference proteome</keyword>
<evidence type="ECO:0000313" key="2">
    <source>
        <dbReference type="Proteomes" id="UP000261520"/>
    </source>
</evidence>
<organism evidence="1 2">
    <name type="scientific">Periophthalmus magnuspinnatus</name>
    <dbReference type="NCBI Taxonomy" id="409849"/>
    <lineage>
        <taxon>Eukaryota</taxon>
        <taxon>Metazoa</taxon>
        <taxon>Chordata</taxon>
        <taxon>Craniata</taxon>
        <taxon>Vertebrata</taxon>
        <taxon>Euteleostomi</taxon>
        <taxon>Actinopterygii</taxon>
        <taxon>Neopterygii</taxon>
        <taxon>Teleostei</taxon>
        <taxon>Neoteleostei</taxon>
        <taxon>Acanthomorphata</taxon>
        <taxon>Gobiaria</taxon>
        <taxon>Gobiiformes</taxon>
        <taxon>Gobioidei</taxon>
        <taxon>Gobiidae</taxon>
        <taxon>Oxudercinae</taxon>
        <taxon>Periophthalmus</taxon>
    </lineage>
</organism>
<name>A0A3B3ZE46_9GOBI</name>